<dbReference type="EMBL" id="KZ613953">
    <property type="protein sequence ID" value="PMD34643.1"/>
    <property type="molecule type" value="Genomic_DNA"/>
</dbReference>
<dbReference type="PANTHER" id="PTHR35910:SF1">
    <property type="entry name" value="2EXR DOMAIN-CONTAINING PROTEIN"/>
    <property type="match status" value="1"/>
</dbReference>
<dbReference type="Proteomes" id="UP000235786">
    <property type="component" value="Unassembled WGS sequence"/>
</dbReference>
<organism evidence="3 4">
    <name type="scientific">Hyaloscypha variabilis (strain UAMH 11265 / GT02V1 / F)</name>
    <name type="common">Meliniomyces variabilis</name>
    <dbReference type="NCBI Taxonomy" id="1149755"/>
    <lineage>
        <taxon>Eukaryota</taxon>
        <taxon>Fungi</taxon>
        <taxon>Dikarya</taxon>
        <taxon>Ascomycota</taxon>
        <taxon>Pezizomycotina</taxon>
        <taxon>Leotiomycetes</taxon>
        <taxon>Helotiales</taxon>
        <taxon>Hyaloscyphaceae</taxon>
        <taxon>Hyaloscypha</taxon>
        <taxon>Hyaloscypha variabilis</taxon>
    </lineage>
</organism>
<feature type="domain" description="2EXR" evidence="2">
    <location>
        <begin position="40"/>
        <end position="128"/>
    </location>
</feature>
<dbReference type="PANTHER" id="PTHR35910">
    <property type="entry name" value="2EXR DOMAIN-CONTAINING PROTEIN"/>
    <property type="match status" value="1"/>
</dbReference>
<dbReference type="AlphaFoldDB" id="A0A2J6R7Z4"/>
<dbReference type="Pfam" id="PF20150">
    <property type="entry name" value="2EXR"/>
    <property type="match status" value="1"/>
</dbReference>
<evidence type="ECO:0000259" key="2">
    <source>
        <dbReference type="Pfam" id="PF20150"/>
    </source>
</evidence>
<sequence length="241" mass="27979">MATTTPSEPLVPTPDGTKDPDSNLPADAPFDSATIDQGTFTLFPKLPVELRLHIWNVAREPRIVEVRFYHDRRKNKHKYITQQPVLLQVCQQSRKEALKWYQKAFRSRWALNRVGFDSVYFDFDLDILFINCPRKQEQLMTYLNRQKETDGLTLVRRLAIPQSSCRYIAEIIAKFSKLDELMVTTNCWTVPHDSRTMCSWPGIGLHDVEEVEAMDAKRGHLAFSLAIARCIFSEVEQVRMF</sequence>
<evidence type="ECO:0000313" key="3">
    <source>
        <dbReference type="EMBL" id="PMD34643.1"/>
    </source>
</evidence>
<keyword evidence="4" id="KW-1185">Reference proteome</keyword>
<name>A0A2J6R7Z4_HYAVF</name>
<reference evidence="3 4" key="1">
    <citation type="submission" date="2016-04" db="EMBL/GenBank/DDBJ databases">
        <title>A degradative enzymes factory behind the ericoid mycorrhizal symbiosis.</title>
        <authorList>
            <consortium name="DOE Joint Genome Institute"/>
            <person name="Martino E."/>
            <person name="Morin E."/>
            <person name="Grelet G."/>
            <person name="Kuo A."/>
            <person name="Kohler A."/>
            <person name="Daghino S."/>
            <person name="Barry K."/>
            <person name="Choi C."/>
            <person name="Cichocki N."/>
            <person name="Clum A."/>
            <person name="Copeland A."/>
            <person name="Hainaut M."/>
            <person name="Haridas S."/>
            <person name="Labutti K."/>
            <person name="Lindquist E."/>
            <person name="Lipzen A."/>
            <person name="Khouja H.-R."/>
            <person name="Murat C."/>
            <person name="Ohm R."/>
            <person name="Olson A."/>
            <person name="Spatafora J."/>
            <person name="Veneault-Fourrey C."/>
            <person name="Henrissat B."/>
            <person name="Grigoriev I."/>
            <person name="Martin F."/>
            <person name="Perotto S."/>
        </authorList>
    </citation>
    <scope>NUCLEOTIDE SEQUENCE [LARGE SCALE GENOMIC DNA]</scope>
    <source>
        <strain evidence="3 4">F</strain>
    </source>
</reference>
<evidence type="ECO:0000256" key="1">
    <source>
        <dbReference type="SAM" id="MobiDB-lite"/>
    </source>
</evidence>
<dbReference type="InterPro" id="IPR045518">
    <property type="entry name" value="2EXR"/>
</dbReference>
<protein>
    <recommendedName>
        <fullName evidence="2">2EXR domain-containing protein</fullName>
    </recommendedName>
</protein>
<dbReference type="OrthoDB" id="3513892at2759"/>
<accession>A0A2J6R7Z4</accession>
<evidence type="ECO:0000313" key="4">
    <source>
        <dbReference type="Proteomes" id="UP000235786"/>
    </source>
</evidence>
<feature type="region of interest" description="Disordered" evidence="1">
    <location>
        <begin position="1"/>
        <end position="28"/>
    </location>
</feature>
<gene>
    <name evidence="3" type="ORF">L207DRAFT_516798</name>
</gene>
<proteinExistence type="predicted"/>